<proteinExistence type="inferred from homology"/>
<comment type="subcellular location">
    <subcellularLocation>
        <location evidence="2">Cytoplasm</location>
    </subcellularLocation>
    <subcellularLocation>
        <location evidence="1">Endomembrane system</location>
        <topology evidence="1">Peripheral membrane protein</topology>
    </subcellularLocation>
</comment>
<sequence length="600" mass="68794">MSVKSGHRSRPQSANEEPPLLNGERFVGNVKARDVTYLCPYLGPISGVLYVTNYKLYFRSNETDPPSVIEVPLCTVNRIEKVGGATSKGENSYGIELICKDIRNLRFAHKQENHSRRDVFEKLTQYAFPLSNKLPLFAFEYQEKYGINGWNVYEPIAEYKRMGLPTESWKITKINEKYEICDTYPAVLVVPSAATDDDLNAVANFRSRGRIPVLSWLHPETQASLTRCSQPLVGVSGKRCREDERYIQMIMDANAQSHKIYIMDARPNTNAVANKARGGGYESEEIYQNAELHFLDIHNIHVMRQSLLKLKEMCFPAIDDQHWYSNLEATHWLEHIRAILAGALKIADKIENSKTSVVVHCSDGWDRTAQLTSLTMIMLDSYYRTIKGFEVLIEKEWVSFGHKFAQRVGHGDDRHQDADRSPVFLQFIDCVWQMTKQFPSAFEFNENFLITILDNLYSCLFGTFLCNSELQRNKEEVKTKTVSLWSFTNSHLQEFLNPLYSTRTQQHVLFPAASLRRITLWSGYYCRWNPYSRVQEPIAYRNRELLLMKKELQKKKDELEKELQAKHSRPGNGGSVLSANNNASLTTATASNATGISVLH</sequence>
<evidence type="ECO:0000256" key="9">
    <source>
        <dbReference type="PIRSR" id="PIRSR630564-1"/>
    </source>
</evidence>
<evidence type="ECO:0000256" key="11">
    <source>
        <dbReference type="SAM" id="MobiDB-lite"/>
    </source>
</evidence>
<gene>
    <name evidence="13" type="ORF">B4U79_07351</name>
    <name evidence="14" type="ORF">B4U79_13479</name>
</gene>
<dbReference type="GO" id="GO:0012505">
    <property type="term" value="C:endomembrane system"/>
    <property type="evidence" value="ECO:0007669"/>
    <property type="project" value="UniProtKB-SubCell"/>
</dbReference>
<dbReference type="EC" id="3.1.3.95" evidence="4"/>
<dbReference type="Proteomes" id="UP000285301">
    <property type="component" value="Unassembled WGS sequence"/>
</dbReference>
<feature type="region of interest" description="Disordered" evidence="11">
    <location>
        <begin position="1"/>
        <end position="21"/>
    </location>
</feature>
<dbReference type="AlphaFoldDB" id="A0A3S3SMS8"/>
<dbReference type="InterPro" id="IPR029021">
    <property type="entry name" value="Prot-tyrosine_phosphatase-like"/>
</dbReference>
<dbReference type="EMBL" id="NCKU01000247">
    <property type="protein sequence ID" value="RWS16323.1"/>
    <property type="molecule type" value="Genomic_DNA"/>
</dbReference>
<dbReference type="OrthoDB" id="271628at2759"/>
<dbReference type="GO" id="GO:0052629">
    <property type="term" value="F:phosphatidylinositol-3,5-bisphosphate 3-phosphatase activity"/>
    <property type="evidence" value="ECO:0007669"/>
    <property type="project" value="UniProtKB-EC"/>
</dbReference>
<dbReference type="PROSITE" id="PS00383">
    <property type="entry name" value="TYR_PHOSPHATASE_1"/>
    <property type="match status" value="1"/>
</dbReference>
<dbReference type="InterPro" id="IPR011993">
    <property type="entry name" value="PH-like_dom_sf"/>
</dbReference>
<keyword evidence="5" id="KW-0963">Cytoplasm</keyword>
<protein>
    <recommendedName>
        <fullName evidence="4">phosphatidylinositol-3,5-bisphosphate 3-phosphatase</fullName>
        <ecNumber evidence="4">3.1.3.95</ecNumber>
    </recommendedName>
</protein>
<dbReference type="PANTHER" id="PTHR10807">
    <property type="entry name" value="MYOTUBULARIN-RELATED"/>
    <property type="match status" value="1"/>
</dbReference>
<dbReference type="PANTHER" id="PTHR10807:SF128">
    <property type="entry name" value="PHOSPHATIDYLINOSITOL-3,5-BISPHOSPHATE 3-PHOSPHATASE"/>
    <property type="match status" value="1"/>
</dbReference>
<evidence type="ECO:0000256" key="5">
    <source>
        <dbReference type="ARBA" id="ARBA00022490"/>
    </source>
</evidence>
<dbReference type="InterPro" id="IPR010569">
    <property type="entry name" value="Myotubularin-like_Pase_dom"/>
</dbReference>
<evidence type="ECO:0000256" key="4">
    <source>
        <dbReference type="ARBA" id="ARBA00012903"/>
    </source>
</evidence>
<feature type="active site" description="Phosphocysteine intermediate" evidence="9">
    <location>
        <position position="361"/>
    </location>
</feature>
<reference evidence="14" key="2">
    <citation type="submission" date="2018-11" db="EMBL/GenBank/DDBJ databases">
        <title>Trombidioid mite genomics.</title>
        <authorList>
            <person name="Dong X."/>
        </authorList>
    </citation>
    <scope>NUCLEOTIDE SEQUENCE</scope>
    <source>
        <strain evidence="14">UoL-WK</strain>
    </source>
</reference>
<evidence type="ECO:0000259" key="12">
    <source>
        <dbReference type="PROSITE" id="PS51339"/>
    </source>
</evidence>
<organism evidence="14 15">
    <name type="scientific">Dinothrombium tinctorium</name>
    <dbReference type="NCBI Taxonomy" id="1965070"/>
    <lineage>
        <taxon>Eukaryota</taxon>
        <taxon>Metazoa</taxon>
        <taxon>Ecdysozoa</taxon>
        <taxon>Arthropoda</taxon>
        <taxon>Chelicerata</taxon>
        <taxon>Arachnida</taxon>
        <taxon>Acari</taxon>
        <taxon>Acariformes</taxon>
        <taxon>Trombidiformes</taxon>
        <taxon>Prostigmata</taxon>
        <taxon>Anystina</taxon>
        <taxon>Parasitengona</taxon>
        <taxon>Trombidioidea</taxon>
        <taxon>Trombidiidae</taxon>
        <taxon>Dinothrombium</taxon>
    </lineage>
</organism>
<feature type="compositionally biased region" description="Basic residues" evidence="11">
    <location>
        <begin position="1"/>
        <end position="10"/>
    </location>
</feature>
<feature type="binding site" evidence="10">
    <location>
        <begin position="361"/>
        <end position="367"/>
    </location>
    <ligand>
        <name>substrate</name>
    </ligand>
</feature>
<keyword evidence="8" id="KW-0472">Membrane</keyword>
<keyword evidence="7" id="KW-0443">Lipid metabolism</keyword>
<dbReference type="SMART" id="SM00568">
    <property type="entry name" value="GRAM"/>
    <property type="match status" value="1"/>
</dbReference>
<reference evidence="14 15" key="1">
    <citation type="journal article" date="2018" name="Gigascience">
        <title>Genomes of trombidid mites reveal novel predicted allergens and laterally-transferred genes associated with secondary metabolism.</title>
        <authorList>
            <person name="Dong X."/>
            <person name="Chaisiri K."/>
            <person name="Xia D."/>
            <person name="Armstrong S.D."/>
            <person name="Fang Y."/>
            <person name="Donnelly M.J."/>
            <person name="Kadowaki T."/>
            <person name="McGarry J.W."/>
            <person name="Darby A.C."/>
            <person name="Makepeace B.L."/>
        </authorList>
    </citation>
    <scope>NUCLEOTIDE SEQUENCE [LARGE SCALE GENOMIC DNA]</scope>
    <source>
        <strain evidence="14">UoL-WK</strain>
    </source>
</reference>
<dbReference type="SUPFAM" id="SSF52799">
    <property type="entry name" value="(Phosphotyrosine protein) phosphatases II"/>
    <property type="match status" value="1"/>
</dbReference>
<dbReference type="EMBL" id="NCKU01007968">
    <property type="protein sequence ID" value="RWS02237.1"/>
    <property type="molecule type" value="Genomic_DNA"/>
</dbReference>
<dbReference type="FunFam" id="2.30.29.30:FF:000038">
    <property type="entry name" value="Myotubularin 1, isoform CRA_a"/>
    <property type="match status" value="1"/>
</dbReference>
<comment type="caution">
    <text evidence="14">The sequence shown here is derived from an EMBL/GenBank/DDBJ whole genome shotgun (WGS) entry which is preliminary data.</text>
</comment>
<keyword evidence="6" id="KW-0378">Hydrolase</keyword>
<dbReference type="SMART" id="SM00404">
    <property type="entry name" value="PTPc_motif"/>
    <property type="match status" value="1"/>
</dbReference>
<feature type="binding site" evidence="10">
    <location>
        <begin position="299"/>
        <end position="300"/>
    </location>
    <ligand>
        <name>substrate</name>
    </ligand>
</feature>
<evidence type="ECO:0000256" key="1">
    <source>
        <dbReference type="ARBA" id="ARBA00004184"/>
    </source>
</evidence>
<dbReference type="InterPro" id="IPR003595">
    <property type="entry name" value="Tyr_Pase_cat"/>
</dbReference>
<dbReference type="Pfam" id="PF02893">
    <property type="entry name" value="GRAM"/>
    <property type="match status" value="1"/>
</dbReference>
<dbReference type="GO" id="GO:0046856">
    <property type="term" value="P:phosphatidylinositol dephosphorylation"/>
    <property type="evidence" value="ECO:0007669"/>
    <property type="project" value="TreeGrafter"/>
</dbReference>
<dbReference type="Pfam" id="PF06602">
    <property type="entry name" value="Myotub-related"/>
    <property type="match status" value="1"/>
</dbReference>
<evidence type="ECO:0000313" key="13">
    <source>
        <dbReference type="EMBL" id="RWS02237.1"/>
    </source>
</evidence>
<dbReference type="STRING" id="1965070.A0A3S3SMS8"/>
<accession>A0A3S3SMS8</accession>
<evidence type="ECO:0000256" key="8">
    <source>
        <dbReference type="ARBA" id="ARBA00023136"/>
    </source>
</evidence>
<dbReference type="GO" id="GO:0016020">
    <property type="term" value="C:membrane"/>
    <property type="evidence" value="ECO:0007669"/>
    <property type="project" value="TreeGrafter"/>
</dbReference>
<dbReference type="Gene3D" id="2.30.29.30">
    <property type="entry name" value="Pleckstrin-homology domain (PH domain)/Phosphotyrosine-binding domain (PTB)"/>
    <property type="match status" value="1"/>
</dbReference>
<evidence type="ECO:0000313" key="15">
    <source>
        <dbReference type="Proteomes" id="UP000285301"/>
    </source>
</evidence>
<evidence type="ECO:0000256" key="7">
    <source>
        <dbReference type="ARBA" id="ARBA00023098"/>
    </source>
</evidence>
<dbReference type="CDD" id="cd14535">
    <property type="entry name" value="PTP-MTM1-like"/>
    <property type="match status" value="1"/>
</dbReference>
<evidence type="ECO:0000256" key="6">
    <source>
        <dbReference type="ARBA" id="ARBA00022801"/>
    </source>
</evidence>
<evidence type="ECO:0000256" key="2">
    <source>
        <dbReference type="ARBA" id="ARBA00004496"/>
    </source>
</evidence>
<feature type="domain" description="Myotubularin phosphatase" evidence="12">
    <location>
        <begin position="149"/>
        <end position="525"/>
    </location>
</feature>
<keyword evidence="15" id="KW-1185">Reference proteome</keyword>
<dbReference type="GO" id="GO:0004438">
    <property type="term" value="F:phosphatidylinositol-3-phosphate phosphatase activity"/>
    <property type="evidence" value="ECO:0007669"/>
    <property type="project" value="TreeGrafter"/>
</dbReference>
<evidence type="ECO:0000313" key="14">
    <source>
        <dbReference type="EMBL" id="RWS16323.1"/>
    </source>
</evidence>
<dbReference type="InterPro" id="IPR004182">
    <property type="entry name" value="GRAM"/>
</dbReference>
<comment type="similarity">
    <text evidence="3">Belongs to the protein-tyrosine phosphatase family. Non-receptor class myotubularin subfamily.</text>
</comment>
<feature type="region of interest" description="Disordered" evidence="11">
    <location>
        <begin position="561"/>
        <end position="580"/>
    </location>
</feature>
<dbReference type="GO" id="GO:0005737">
    <property type="term" value="C:cytoplasm"/>
    <property type="evidence" value="ECO:0007669"/>
    <property type="project" value="UniProtKB-SubCell"/>
</dbReference>
<dbReference type="InterPro" id="IPR030564">
    <property type="entry name" value="Myotubularin"/>
</dbReference>
<dbReference type="SUPFAM" id="SSF50729">
    <property type="entry name" value="PH domain-like"/>
    <property type="match status" value="1"/>
</dbReference>
<dbReference type="PROSITE" id="PS51339">
    <property type="entry name" value="PPASE_MYOTUBULARIN"/>
    <property type="match status" value="1"/>
</dbReference>
<name>A0A3S3SMS8_9ACAR</name>
<evidence type="ECO:0000256" key="10">
    <source>
        <dbReference type="PIRSR" id="PIRSR630564-2"/>
    </source>
</evidence>
<evidence type="ECO:0000256" key="3">
    <source>
        <dbReference type="ARBA" id="ARBA00007471"/>
    </source>
</evidence>
<dbReference type="InterPro" id="IPR016130">
    <property type="entry name" value="Tyr_Pase_AS"/>
</dbReference>